<name>A0A2W5SIW2_VARPD</name>
<dbReference type="Proteomes" id="UP000249135">
    <property type="component" value="Unassembled WGS sequence"/>
</dbReference>
<proteinExistence type="predicted"/>
<evidence type="ECO:0000313" key="2">
    <source>
        <dbReference type="EMBL" id="PZQ74780.1"/>
    </source>
</evidence>
<keyword evidence="1" id="KW-0472">Membrane</keyword>
<dbReference type="SUPFAM" id="SSF54523">
    <property type="entry name" value="Pili subunits"/>
    <property type="match status" value="1"/>
</dbReference>
<comment type="caution">
    <text evidence="2">The sequence shown here is derived from an EMBL/GenBank/DDBJ whole genome shotgun (WGS) entry which is preliminary data.</text>
</comment>
<keyword evidence="1" id="KW-0812">Transmembrane</keyword>
<keyword evidence="1" id="KW-1133">Transmembrane helix</keyword>
<dbReference type="NCBIfam" id="TIGR02532">
    <property type="entry name" value="IV_pilin_GFxxxE"/>
    <property type="match status" value="1"/>
</dbReference>
<dbReference type="AlphaFoldDB" id="A0A2W5SIW2"/>
<evidence type="ECO:0000256" key="1">
    <source>
        <dbReference type="SAM" id="Phobius"/>
    </source>
</evidence>
<sequence>MPTSAAGSSRAGASNASQPHCSQIHSAWRRLDGRCRHFFSGKRHPGFTLIELLVVIAIIAFATAGVSFAIRDTSQAALDREAERLAALFEAARAQSRASGVAVRWRLTADGFAFDGLPPQALPTHWQQPGFAALPLDANGRALAVLQLGPEPIIAAQQVLLSTEGPPARSLRIATDGLRPFTVQPVP</sequence>
<reference evidence="2 3" key="1">
    <citation type="submission" date="2017-08" db="EMBL/GenBank/DDBJ databases">
        <title>Infants hospitalized years apart are colonized by the same room-sourced microbial strains.</title>
        <authorList>
            <person name="Brooks B."/>
            <person name="Olm M.R."/>
            <person name="Firek B.A."/>
            <person name="Baker R."/>
            <person name="Thomas B.C."/>
            <person name="Morowitz M.J."/>
            <person name="Banfield J.F."/>
        </authorList>
    </citation>
    <scope>NUCLEOTIDE SEQUENCE [LARGE SCALE GENOMIC DNA]</scope>
    <source>
        <strain evidence="2">S2_005_003_R2_41</strain>
    </source>
</reference>
<gene>
    <name evidence="2" type="primary">gspH</name>
    <name evidence="2" type="ORF">DI563_11370</name>
</gene>
<accession>A0A2W5SIW2</accession>
<dbReference type="Pfam" id="PF07963">
    <property type="entry name" value="N_methyl"/>
    <property type="match status" value="1"/>
</dbReference>
<feature type="transmembrane region" description="Helical" evidence="1">
    <location>
        <begin position="47"/>
        <end position="70"/>
    </location>
</feature>
<evidence type="ECO:0000313" key="3">
    <source>
        <dbReference type="Proteomes" id="UP000249135"/>
    </source>
</evidence>
<dbReference type="InterPro" id="IPR045584">
    <property type="entry name" value="Pilin-like"/>
</dbReference>
<dbReference type="Gene3D" id="3.30.700.10">
    <property type="entry name" value="Glycoprotein, Type 4 Pilin"/>
    <property type="match status" value="1"/>
</dbReference>
<protein>
    <submittedName>
        <fullName evidence="2">Type II secretion system protein GspH</fullName>
    </submittedName>
</protein>
<dbReference type="InterPro" id="IPR012902">
    <property type="entry name" value="N_methyl_site"/>
</dbReference>
<dbReference type="EMBL" id="QFPP01000114">
    <property type="protein sequence ID" value="PZQ74780.1"/>
    <property type="molecule type" value="Genomic_DNA"/>
</dbReference>
<organism evidence="2 3">
    <name type="scientific">Variovorax paradoxus</name>
    <dbReference type="NCBI Taxonomy" id="34073"/>
    <lineage>
        <taxon>Bacteria</taxon>
        <taxon>Pseudomonadati</taxon>
        <taxon>Pseudomonadota</taxon>
        <taxon>Betaproteobacteria</taxon>
        <taxon>Burkholderiales</taxon>
        <taxon>Comamonadaceae</taxon>
        <taxon>Variovorax</taxon>
    </lineage>
</organism>